<dbReference type="GO" id="GO:0061630">
    <property type="term" value="F:ubiquitin protein ligase activity"/>
    <property type="evidence" value="ECO:0007669"/>
    <property type="project" value="TreeGrafter"/>
</dbReference>
<dbReference type="Gene3D" id="2.120.10.30">
    <property type="entry name" value="TolB, C-terminal domain"/>
    <property type="match status" value="1"/>
</dbReference>
<dbReference type="InterPro" id="IPR050952">
    <property type="entry name" value="TRIM-NHL_E3_ligases"/>
</dbReference>
<evidence type="ECO:0008006" key="2">
    <source>
        <dbReference type="Google" id="ProtNLM"/>
    </source>
</evidence>
<sequence length="383" mass="43310">MESLVDIKTRDGGKRHVQNERLLKLVLPISPNVAGVFSCHHISCITSERAWVNDSKSLILTNKAGETLHHLEDLCHKTYSGLHAVNREDELFYIDEEYNIIKLSRDMDRAILFIKTTASRRKLQSRFWAQPSTLEQSAIWTPQYVTWSFSTGDRISTWRPQCVCCSPFTGDLLVGMIKDKPESSKVTRYDQSGQMTQTIQYNDKDLELYRGPRFITESNNGDIVVCDDDAVVVTDREGRHRFSYTGHPLGSGLSPSGICTDVLSNIFICDSISKTVHMIDKDGQFLLHLMEPKDEDKPYSLGYNVYTHSLWVGTLYNNTLSIYTHSDQVSLEVSLVIGLRTLLLTGTSSFTSDNNGRPTRCFATSFALVLPIIFFLLDANFDP</sequence>
<gene>
    <name evidence="1" type="ORF">CGI_10009727</name>
</gene>
<dbReference type="GO" id="GO:0008270">
    <property type="term" value="F:zinc ion binding"/>
    <property type="evidence" value="ECO:0007669"/>
    <property type="project" value="UniProtKB-KW"/>
</dbReference>
<proteinExistence type="predicted"/>
<protein>
    <recommendedName>
        <fullName evidence="2">Tripartite motif-containing protein 2</fullName>
    </recommendedName>
</protein>
<dbReference type="SUPFAM" id="SSF63829">
    <property type="entry name" value="Calcium-dependent phosphotriesterase"/>
    <property type="match status" value="1"/>
</dbReference>
<accession>K1Q4L7</accession>
<dbReference type="PANTHER" id="PTHR24104:SF25">
    <property type="entry name" value="PROTEIN LIN-41"/>
    <property type="match status" value="1"/>
</dbReference>
<dbReference type="InterPro" id="IPR011042">
    <property type="entry name" value="6-blade_b-propeller_TolB-like"/>
</dbReference>
<name>K1Q4L7_MAGGI</name>
<organism evidence="1">
    <name type="scientific">Magallana gigas</name>
    <name type="common">Pacific oyster</name>
    <name type="synonym">Crassostrea gigas</name>
    <dbReference type="NCBI Taxonomy" id="29159"/>
    <lineage>
        <taxon>Eukaryota</taxon>
        <taxon>Metazoa</taxon>
        <taxon>Spiralia</taxon>
        <taxon>Lophotrochozoa</taxon>
        <taxon>Mollusca</taxon>
        <taxon>Bivalvia</taxon>
        <taxon>Autobranchia</taxon>
        <taxon>Pteriomorphia</taxon>
        <taxon>Ostreida</taxon>
        <taxon>Ostreoidea</taxon>
        <taxon>Ostreidae</taxon>
        <taxon>Magallana</taxon>
    </lineage>
</organism>
<evidence type="ECO:0000313" key="1">
    <source>
        <dbReference type="EMBL" id="EKC31497.1"/>
    </source>
</evidence>
<dbReference type="InParanoid" id="K1Q4L7"/>
<dbReference type="GO" id="GO:0000209">
    <property type="term" value="P:protein polyubiquitination"/>
    <property type="evidence" value="ECO:0007669"/>
    <property type="project" value="TreeGrafter"/>
</dbReference>
<dbReference type="PANTHER" id="PTHR24104">
    <property type="entry name" value="E3 UBIQUITIN-PROTEIN LIGASE NHLRC1-RELATED"/>
    <property type="match status" value="1"/>
</dbReference>
<dbReference type="GO" id="GO:0043161">
    <property type="term" value="P:proteasome-mediated ubiquitin-dependent protein catabolic process"/>
    <property type="evidence" value="ECO:0007669"/>
    <property type="project" value="TreeGrafter"/>
</dbReference>
<dbReference type="EMBL" id="JH817221">
    <property type="protein sequence ID" value="EKC31497.1"/>
    <property type="molecule type" value="Genomic_DNA"/>
</dbReference>
<dbReference type="HOGENOM" id="CLU_007742_0_1_1"/>
<dbReference type="AlphaFoldDB" id="K1Q4L7"/>
<reference evidence="1" key="1">
    <citation type="journal article" date="2012" name="Nature">
        <title>The oyster genome reveals stress adaptation and complexity of shell formation.</title>
        <authorList>
            <person name="Zhang G."/>
            <person name="Fang X."/>
            <person name="Guo X."/>
            <person name="Li L."/>
            <person name="Luo R."/>
            <person name="Xu F."/>
            <person name="Yang P."/>
            <person name="Zhang L."/>
            <person name="Wang X."/>
            <person name="Qi H."/>
            <person name="Xiong Z."/>
            <person name="Que H."/>
            <person name="Xie Y."/>
            <person name="Holland P.W."/>
            <person name="Paps J."/>
            <person name="Zhu Y."/>
            <person name="Wu F."/>
            <person name="Chen Y."/>
            <person name="Wang J."/>
            <person name="Peng C."/>
            <person name="Meng J."/>
            <person name="Yang L."/>
            <person name="Liu J."/>
            <person name="Wen B."/>
            <person name="Zhang N."/>
            <person name="Huang Z."/>
            <person name="Zhu Q."/>
            <person name="Feng Y."/>
            <person name="Mount A."/>
            <person name="Hedgecock D."/>
            <person name="Xu Z."/>
            <person name="Liu Y."/>
            <person name="Domazet-Loso T."/>
            <person name="Du Y."/>
            <person name="Sun X."/>
            <person name="Zhang S."/>
            <person name="Liu B."/>
            <person name="Cheng P."/>
            <person name="Jiang X."/>
            <person name="Li J."/>
            <person name="Fan D."/>
            <person name="Wang W."/>
            <person name="Fu W."/>
            <person name="Wang T."/>
            <person name="Wang B."/>
            <person name="Zhang J."/>
            <person name="Peng Z."/>
            <person name="Li Y."/>
            <person name="Li N."/>
            <person name="Wang J."/>
            <person name="Chen M."/>
            <person name="He Y."/>
            <person name="Tan F."/>
            <person name="Song X."/>
            <person name="Zheng Q."/>
            <person name="Huang R."/>
            <person name="Yang H."/>
            <person name="Du X."/>
            <person name="Chen L."/>
            <person name="Yang M."/>
            <person name="Gaffney P.M."/>
            <person name="Wang S."/>
            <person name="Luo L."/>
            <person name="She Z."/>
            <person name="Ming Y."/>
            <person name="Huang W."/>
            <person name="Zhang S."/>
            <person name="Huang B."/>
            <person name="Zhang Y."/>
            <person name="Qu T."/>
            <person name="Ni P."/>
            <person name="Miao G."/>
            <person name="Wang J."/>
            <person name="Wang Q."/>
            <person name="Steinberg C.E."/>
            <person name="Wang H."/>
            <person name="Li N."/>
            <person name="Qian L."/>
            <person name="Zhang G."/>
            <person name="Li Y."/>
            <person name="Yang H."/>
            <person name="Liu X."/>
            <person name="Wang J."/>
            <person name="Yin Y."/>
            <person name="Wang J."/>
        </authorList>
    </citation>
    <scope>NUCLEOTIDE SEQUENCE [LARGE SCALE GENOMIC DNA]</scope>
    <source>
        <strain evidence="1">05x7-T-G4-1.051#20</strain>
    </source>
</reference>